<evidence type="ECO:0000313" key="3">
    <source>
        <dbReference type="Proteomes" id="UP000824248"/>
    </source>
</evidence>
<feature type="transmembrane region" description="Helical" evidence="1">
    <location>
        <begin position="94"/>
        <end position="117"/>
    </location>
</feature>
<reference evidence="2" key="1">
    <citation type="journal article" date="2021" name="PeerJ">
        <title>Extensive microbial diversity within the chicken gut microbiome revealed by metagenomics and culture.</title>
        <authorList>
            <person name="Gilroy R."/>
            <person name="Ravi A."/>
            <person name="Getino M."/>
            <person name="Pursley I."/>
            <person name="Horton D.L."/>
            <person name="Alikhan N.F."/>
            <person name="Baker D."/>
            <person name="Gharbi K."/>
            <person name="Hall N."/>
            <person name="Watson M."/>
            <person name="Adriaenssens E.M."/>
            <person name="Foster-Nyarko E."/>
            <person name="Jarju S."/>
            <person name="Secka A."/>
            <person name="Antonio M."/>
            <person name="Oren A."/>
            <person name="Chaudhuri R.R."/>
            <person name="La Ragione R."/>
            <person name="Hildebrand F."/>
            <person name="Pallen M.J."/>
        </authorList>
    </citation>
    <scope>NUCLEOTIDE SEQUENCE</scope>
    <source>
        <strain evidence="2">1193</strain>
    </source>
</reference>
<feature type="transmembrane region" description="Helical" evidence="1">
    <location>
        <begin position="68"/>
        <end position="88"/>
    </location>
</feature>
<protein>
    <recommendedName>
        <fullName evidence="4">Transmembrane protein</fullName>
    </recommendedName>
</protein>
<reference evidence="2" key="2">
    <citation type="submission" date="2021-04" db="EMBL/GenBank/DDBJ databases">
        <authorList>
            <person name="Gilroy R."/>
        </authorList>
    </citation>
    <scope>NUCLEOTIDE SEQUENCE</scope>
    <source>
        <strain evidence="2">1193</strain>
    </source>
</reference>
<dbReference type="Proteomes" id="UP000824248">
    <property type="component" value="Unassembled WGS sequence"/>
</dbReference>
<feature type="transmembrane region" description="Helical" evidence="1">
    <location>
        <begin position="36"/>
        <end position="56"/>
    </location>
</feature>
<evidence type="ECO:0008006" key="4">
    <source>
        <dbReference type="Google" id="ProtNLM"/>
    </source>
</evidence>
<evidence type="ECO:0000313" key="2">
    <source>
        <dbReference type="EMBL" id="HIX61785.1"/>
    </source>
</evidence>
<gene>
    <name evidence="2" type="ORF">H9854_06090</name>
</gene>
<accession>A0A9D1WMD4</accession>
<evidence type="ECO:0000256" key="1">
    <source>
        <dbReference type="SAM" id="Phobius"/>
    </source>
</evidence>
<keyword evidence="1" id="KW-1133">Transmembrane helix</keyword>
<keyword evidence="1" id="KW-0812">Transmembrane</keyword>
<keyword evidence="1" id="KW-0472">Membrane</keyword>
<proteinExistence type="predicted"/>
<name>A0A9D1WMD4_9GAMM</name>
<organism evidence="2 3">
    <name type="scientific">Candidatus Halomonas stercoripullorum</name>
    <dbReference type="NCBI Taxonomy" id="2838617"/>
    <lineage>
        <taxon>Bacteria</taxon>
        <taxon>Pseudomonadati</taxon>
        <taxon>Pseudomonadota</taxon>
        <taxon>Gammaproteobacteria</taxon>
        <taxon>Oceanospirillales</taxon>
        <taxon>Halomonadaceae</taxon>
        <taxon>Halomonas</taxon>
    </lineage>
</organism>
<dbReference type="EMBL" id="DXFC01000182">
    <property type="protein sequence ID" value="HIX61785.1"/>
    <property type="molecule type" value="Genomic_DNA"/>
</dbReference>
<sequence>MHNTATPERLSLMLGLLVLMLANVPRYLAGNHENRLMLIGMACAVVAAAAVVHWRLLAQAERARLPTLLRRLCFALLGGLVLMGGWHALMTAWISWQLLIAHGATLGLLIHAVWLWWRPANEAPSA</sequence>
<comment type="caution">
    <text evidence="2">The sequence shown here is derived from an EMBL/GenBank/DDBJ whole genome shotgun (WGS) entry which is preliminary data.</text>
</comment>
<dbReference type="AlphaFoldDB" id="A0A9D1WMD4"/>